<organism evidence="2 3">
    <name type="scientific">Rattus norvegicus</name>
    <name type="common">Rat</name>
    <dbReference type="NCBI Taxonomy" id="10116"/>
    <lineage>
        <taxon>Eukaryota</taxon>
        <taxon>Metazoa</taxon>
        <taxon>Chordata</taxon>
        <taxon>Craniata</taxon>
        <taxon>Vertebrata</taxon>
        <taxon>Euteleostomi</taxon>
        <taxon>Mammalia</taxon>
        <taxon>Eutheria</taxon>
        <taxon>Euarchontoglires</taxon>
        <taxon>Glires</taxon>
        <taxon>Rodentia</taxon>
        <taxon>Myomorpha</taxon>
        <taxon>Muroidea</taxon>
        <taxon>Muridae</taxon>
        <taxon>Murinae</taxon>
        <taxon>Rattus</taxon>
    </lineage>
</organism>
<keyword evidence="1" id="KW-0812">Transmembrane</keyword>
<evidence type="ECO:0000256" key="1">
    <source>
        <dbReference type="SAM" id="Phobius"/>
    </source>
</evidence>
<evidence type="ECO:0000313" key="3">
    <source>
        <dbReference type="Proteomes" id="UP000234681"/>
    </source>
</evidence>
<keyword evidence="1" id="KW-0472">Membrane</keyword>
<reference evidence="3" key="1">
    <citation type="submission" date="2005-09" db="EMBL/GenBank/DDBJ databases">
        <authorList>
            <person name="Mural R.J."/>
            <person name="Li P.W."/>
            <person name="Adams M.D."/>
            <person name="Amanatides P.G."/>
            <person name="Baden-Tillson H."/>
            <person name="Barnstead M."/>
            <person name="Chin S.H."/>
            <person name="Dew I."/>
            <person name="Evans C.A."/>
            <person name="Ferriera S."/>
            <person name="Flanigan M."/>
            <person name="Fosler C."/>
            <person name="Glodek A."/>
            <person name="Gu Z."/>
            <person name="Holt R.A."/>
            <person name="Jennings D."/>
            <person name="Kraft C.L."/>
            <person name="Lu F."/>
            <person name="Nguyen T."/>
            <person name="Nusskern D.R."/>
            <person name="Pfannkoch C.M."/>
            <person name="Sitter C."/>
            <person name="Sutton G.G."/>
            <person name="Venter J.C."/>
            <person name="Wang Z."/>
            <person name="Woodage T."/>
            <person name="Zheng X.H."/>
            <person name="Zhong F."/>
        </authorList>
    </citation>
    <scope>NUCLEOTIDE SEQUENCE [LARGE SCALE GENOMIC DNA]</scope>
    <source>
        <strain>BN</strain>
        <strain evidence="3">Sprague-Dawley</strain>
    </source>
</reference>
<sequence length="44" mass="4930">MAGSQELCRSSCGSHRAMKVLFWKGVLLPVVLYTLQSFLFQIAL</sequence>
<dbReference type="EMBL" id="CH474057">
    <property type="protein sequence ID" value="EDL86433.1"/>
    <property type="molecule type" value="Genomic_DNA"/>
</dbReference>
<proteinExistence type="predicted"/>
<dbReference type="AlphaFoldDB" id="A6KJN1"/>
<evidence type="ECO:0000313" key="2">
    <source>
        <dbReference type="EMBL" id="EDL86433.1"/>
    </source>
</evidence>
<dbReference type="Proteomes" id="UP000234681">
    <property type="component" value="Chromosome 4"/>
</dbReference>
<feature type="transmembrane region" description="Helical" evidence="1">
    <location>
        <begin position="21"/>
        <end position="43"/>
    </location>
</feature>
<keyword evidence="1" id="KW-1133">Transmembrane helix</keyword>
<name>A6KJN1_RAT</name>
<gene>
    <name evidence="2" type="ORF">rCG_56743</name>
</gene>
<protein>
    <submittedName>
        <fullName evidence="2">RCG56743</fullName>
    </submittedName>
</protein>
<accession>A6KJN1</accession>